<dbReference type="EMBL" id="JACVVK020000002">
    <property type="protein sequence ID" value="KAK7508205.1"/>
    <property type="molecule type" value="Genomic_DNA"/>
</dbReference>
<comment type="caution">
    <text evidence="1">The sequence shown here is derived from an EMBL/GenBank/DDBJ whole genome shotgun (WGS) entry which is preliminary data.</text>
</comment>
<protein>
    <submittedName>
        <fullName evidence="1">Uncharacterized protein</fullName>
    </submittedName>
</protein>
<reference evidence="1 2" key="1">
    <citation type="journal article" date="2023" name="Sci. Data">
        <title>Genome assembly of the Korean intertidal mud-creeper Batillaria attramentaria.</title>
        <authorList>
            <person name="Patra A.K."/>
            <person name="Ho P.T."/>
            <person name="Jun S."/>
            <person name="Lee S.J."/>
            <person name="Kim Y."/>
            <person name="Won Y.J."/>
        </authorList>
    </citation>
    <scope>NUCLEOTIDE SEQUENCE [LARGE SCALE GENOMIC DNA]</scope>
    <source>
        <strain evidence="1">Wonlab-2016</strain>
    </source>
</reference>
<evidence type="ECO:0000313" key="2">
    <source>
        <dbReference type="Proteomes" id="UP001519460"/>
    </source>
</evidence>
<dbReference type="Proteomes" id="UP001519460">
    <property type="component" value="Unassembled WGS sequence"/>
</dbReference>
<organism evidence="1 2">
    <name type="scientific">Batillaria attramentaria</name>
    <dbReference type="NCBI Taxonomy" id="370345"/>
    <lineage>
        <taxon>Eukaryota</taxon>
        <taxon>Metazoa</taxon>
        <taxon>Spiralia</taxon>
        <taxon>Lophotrochozoa</taxon>
        <taxon>Mollusca</taxon>
        <taxon>Gastropoda</taxon>
        <taxon>Caenogastropoda</taxon>
        <taxon>Sorbeoconcha</taxon>
        <taxon>Cerithioidea</taxon>
        <taxon>Batillariidae</taxon>
        <taxon>Batillaria</taxon>
    </lineage>
</organism>
<name>A0ABD0M8D0_9CAEN</name>
<accession>A0ABD0M8D0</accession>
<evidence type="ECO:0000313" key="1">
    <source>
        <dbReference type="EMBL" id="KAK7508205.1"/>
    </source>
</evidence>
<keyword evidence="2" id="KW-1185">Reference proteome</keyword>
<gene>
    <name evidence="1" type="ORF">BaRGS_00000444</name>
</gene>
<sequence>MMSLTVPGQGQVGPGGQRRHSWVWRGVGGVMVLLLRAYKTGMLIIKQNVSECYFQRSNISTKSLFSVYSAHHSVLLHQLVRRQNIILQPYTSTCKLEVDLSCLAEIKHSKDDDDDYDRL</sequence>
<dbReference type="AlphaFoldDB" id="A0ABD0M8D0"/>
<proteinExistence type="predicted"/>